<dbReference type="InterPro" id="IPR000182">
    <property type="entry name" value="GNAT_dom"/>
</dbReference>
<keyword evidence="5" id="KW-1185">Reference proteome</keyword>
<dbReference type="SUPFAM" id="SSF55729">
    <property type="entry name" value="Acyl-CoA N-acyltransferases (Nat)"/>
    <property type="match status" value="1"/>
</dbReference>
<dbReference type="InterPro" id="IPR016181">
    <property type="entry name" value="Acyl_CoA_acyltransferase"/>
</dbReference>
<evidence type="ECO:0000313" key="5">
    <source>
        <dbReference type="Proteomes" id="UP000659904"/>
    </source>
</evidence>
<comment type="caution">
    <text evidence="4">The sequence shown here is derived from an EMBL/GenBank/DDBJ whole genome shotgun (WGS) entry which is preliminary data.</text>
</comment>
<evidence type="ECO:0000313" key="4">
    <source>
        <dbReference type="EMBL" id="GIG02953.1"/>
    </source>
</evidence>
<dbReference type="EMBL" id="BONH01000065">
    <property type="protein sequence ID" value="GIG02953.1"/>
    <property type="molecule type" value="Genomic_DNA"/>
</dbReference>
<dbReference type="InterPro" id="IPR050832">
    <property type="entry name" value="Bact_Acetyltransf"/>
</dbReference>
<dbReference type="PANTHER" id="PTHR43877">
    <property type="entry name" value="AMINOALKYLPHOSPHONATE N-ACETYLTRANSFERASE-RELATED-RELATED"/>
    <property type="match status" value="1"/>
</dbReference>
<evidence type="ECO:0000256" key="1">
    <source>
        <dbReference type="ARBA" id="ARBA00022679"/>
    </source>
</evidence>
<proteinExistence type="predicted"/>
<protein>
    <recommendedName>
        <fullName evidence="3">N-acetyltransferase domain-containing protein</fullName>
    </recommendedName>
</protein>
<feature type="domain" description="N-acetyltransferase" evidence="3">
    <location>
        <begin position="1"/>
        <end position="146"/>
    </location>
</feature>
<dbReference type="RefSeq" id="WP_120319362.1">
    <property type="nucleotide sequence ID" value="NZ_BONH01000065.1"/>
</dbReference>
<organism evidence="4 5">
    <name type="scientific">Catellatospora citrea</name>
    <dbReference type="NCBI Taxonomy" id="53366"/>
    <lineage>
        <taxon>Bacteria</taxon>
        <taxon>Bacillati</taxon>
        <taxon>Actinomycetota</taxon>
        <taxon>Actinomycetes</taxon>
        <taxon>Micromonosporales</taxon>
        <taxon>Micromonosporaceae</taxon>
        <taxon>Catellatospora</taxon>
    </lineage>
</organism>
<keyword evidence="1" id="KW-0808">Transferase</keyword>
<dbReference type="Gene3D" id="3.40.630.30">
    <property type="match status" value="1"/>
</dbReference>
<dbReference type="CDD" id="cd04301">
    <property type="entry name" value="NAT_SF"/>
    <property type="match status" value="1"/>
</dbReference>
<accession>A0A8J3KMQ2</accession>
<sequence length="239" mass="26037">MTEAYTSALLLVGEKDEELTALLDRELTAFNNAAVGVHEERSLSVRVTGGDGTLIAGLTGWTWGGSAGISMVWVHADHRRDGWGGRLLAAAEDEARARGCDRISVSSFSFQAPEFYRRHGYVASGRTEGYPGDASDVHFWKRLDGPAVAPRLRLVAVVDYPAGHEETVQRYEDDVLALLPRHGGLLEQRLRGPEAEVHVISFAARAGLDAYMSDPDRAKLRTEIGDLAPNARVLTVTEV</sequence>
<name>A0A8J3KMQ2_9ACTN</name>
<evidence type="ECO:0000259" key="3">
    <source>
        <dbReference type="PROSITE" id="PS51186"/>
    </source>
</evidence>
<dbReference type="PROSITE" id="PS51186">
    <property type="entry name" value="GNAT"/>
    <property type="match status" value="1"/>
</dbReference>
<dbReference type="Proteomes" id="UP000659904">
    <property type="component" value="Unassembled WGS sequence"/>
</dbReference>
<reference evidence="4 5" key="1">
    <citation type="submission" date="2021-01" db="EMBL/GenBank/DDBJ databases">
        <title>Whole genome shotgun sequence of Catellatospora citrea NBRC 14495.</title>
        <authorList>
            <person name="Komaki H."/>
            <person name="Tamura T."/>
        </authorList>
    </citation>
    <scope>NUCLEOTIDE SEQUENCE [LARGE SCALE GENOMIC DNA]</scope>
    <source>
        <strain evidence="4 5">NBRC 14495</strain>
    </source>
</reference>
<dbReference type="GO" id="GO:0016747">
    <property type="term" value="F:acyltransferase activity, transferring groups other than amino-acyl groups"/>
    <property type="evidence" value="ECO:0007669"/>
    <property type="project" value="InterPro"/>
</dbReference>
<dbReference type="Pfam" id="PF00583">
    <property type="entry name" value="Acetyltransf_1"/>
    <property type="match status" value="1"/>
</dbReference>
<evidence type="ECO:0000256" key="2">
    <source>
        <dbReference type="ARBA" id="ARBA00023315"/>
    </source>
</evidence>
<gene>
    <name evidence="4" type="ORF">Cci01nite_80460</name>
</gene>
<keyword evidence="2" id="KW-0012">Acyltransferase</keyword>
<dbReference type="AlphaFoldDB" id="A0A8J3KMQ2"/>